<dbReference type="InterPro" id="IPR012338">
    <property type="entry name" value="Beta-lactam/transpept-like"/>
</dbReference>
<dbReference type="Proteomes" id="UP000262621">
    <property type="component" value="Unassembled WGS sequence"/>
</dbReference>
<comment type="caution">
    <text evidence="1">The sequence shown here is derived from an EMBL/GenBank/DDBJ whole genome shotgun (WGS) entry which is preliminary data.</text>
</comment>
<gene>
    <name evidence="1" type="ORF">D0Q02_25970</name>
</gene>
<evidence type="ECO:0000313" key="2">
    <source>
        <dbReference type="Proteomes" id="UP000262621"/>
    </source>
</evidence>
<dbReference type="AlphaFoldDB" id="A0A372FSQ2"/>
<dbReference type="OrthoDB" id="3499702at2"/>
<organism evidence="1 2">
    <name type="scientific">Micromonospora craniellae</name>
    <dbReference type="NCBI Taxonomy" id="2294034"/>
    <lineage>
        <taxon>Bacteria</taxon>
        <taxon>Bacillati</taxon>
        <taxon>Actinomycetota</taxon>
        <taxon>Actinomycetes</taxon>
        <taxon>Micromonosporales</taxon>
        <taxon>Micromonosporaceae</taxon>
        <taxon>Micromonospora</taxon>
    </lineage>
</organism>
<protein>
    <recommendedName>
        <fullName evidence="3">Beta-lactamase-related domain-containing protein</fullName>
    </recommendedName>
</protein>
<name>A0A372FSQ2_9ACTN</name>
<dbReference type="SUPFAM" id="SSF56601">
    <property type="entry name" value="beta-lactamase/transpeptidase-like"/>
    <property type="match status" value="1"/>
</dbReference>
<keyword evidence="2" id="KW-1185">Reference proteome</keyword>
<dbReference type="Gene3D" id="3.40.710.10">
    <property type="entry name" value="DD-peptidase/beta-lactamase superfamily"/>
    <property type="match status" value="1"/>
</dbReference>
<dbReference type="EMBL" id="QVFU01000045">
    <property type="protein sequence ID" value="RFS43781.1"/>
    <property type="molecule type" value="Genomic_DNA"/>
</dbReference>
<evidence type="ECO:0000313" key="1">
    <source>
        <dbReference type="EMBL" id="RFS43781.1"/>
    </source>
</evidence>
<accession>A0A372FSQ2</accession>
<proteinExistence type="predicted"/>
<sequence>MTDEVDAGLTKLVQSLSARPALHHASLAVSSADGQRRWAGGSGPQGSAEPEVRPEAPFFIASITKRFIITLVLQGHARFGA</sequence>
<reference evidence="1 2" key="1">
    <citation type="submission" date="2018-08" db="EMBL/GenBank/DDBJ databases">
        <title>Verrucosispora craniellae sp. nov., isolated from a marine sponge in the South China Sea.</title>
        <authorList>
            <person name="Li L."/>
            <person name="Lin H.W."/>
        </authorList>
    </citation>
    <scope>NUCLEOTIDE SEQUENCE [LARGE SCALE GENOMIC DNA]</scope>
    <source>
        <strain evidence="1 2">LHW63014</strain>
    </source>
</reference>
<evidence type="ECO:0008006" key="3">
    <source>
        <dbReference type="Google" id="ProtNLM"/>
    </source>
</evidence>
<dbReference type="RefSeq" id="WP_117230627.1">
    <property type="nucleotide sequence ID" value="NZ_CP061725.1"/>
</dbReference>